<keyword evidence="1" id="KW-0472">Membrane</keyword>
<keyword evidence="1" id="KW-0812">Transmembrane</keyword>
<dbReference type="AlphaFoldDB" id="A0AAJ0M9M8"/>
<comment type="caution">
    <text evidence="2">The sequence shown here is derived from an EMBL/GenBank/DDBJ whole genome shotgun (WGS) entry which is preliminary data.</text>
</comment>
<evidence type="ECO:0000313" key="2">
    <source>
        <dbReference type="EMBL" id="KAK3344043.1"/>
    </source>
</evidence>
<dbReference type="EMBL" id="JAUIQD010000007">
    <property type="protein sequence ID" value="KAK3344043.1"/>
    <property type="molecule type" value="Genomic_DNA"/>
</dbReference>
<protein>
    <submittedName>
        <fullName evidence="2">Uncharacterized protein</fullName>
    </submittedName>
</protein>
<reference evidence="2" key="2">
    <citation type="submission" date="2023-06" db="EMBL/GenBank/DDBJ databases">
        <authorList>
            <consortium name="Lawrence Berkeley National Laboratory"/>
            <person name="Haridas S."/>
            <person name="Hensen N."/>
            <person name="Bonometti L."/>
            <person name="Westerberg I."/>
            <person name="Brannstrom I.O."/>
            <person name="Guillou S."/>
            <person name="Cros-Aarteil S."/>
            <person name="Calhoun S."/>
            <person name="Kuo A."/>
            <person name="Mondo S."/>
            <person name="Pangilinan J."/>
            <person name="Riley R."/>
            <person name="Labutti K."/>
            <person name="Andreopoulos B."/>
            <person name="Lipzen A."/>
            <person name="Chen C."/>
            <person name="Yanf M."/>
            <person name="Daum C."/>
            <person name="Ng V."/>
            <person name="Clum A."/>
            <person name="Steindorff A."/>
            <person name="Ohm R."/>
            <person name="Martin F."/>
            <person name="Silar P."/>
            <person name="Natvig D."/>
            <person name="Lalanne C."/>
            <person name="Gautier V."/>
            <person name="Ament-Velasquez S.L."/>
            <person name="Kruys A."/>
            <person name="Hutchinson M.I."/>
            <person name="Powell A.J."/>
            <person name="Barry K."/>
            <person name="Miller A.N."/>
            <person name="Grigoriev I.V."/>
            <person name="Debuchy R."/>
            <person name="Gladieux P."/>
            <person name="Thoren M.H."/>
            <person name="Johannesson H."/>
        </authorList>
    </citation>
    <scope>NUCLEOTIDE SEQUENCE</scope>
    <source>
        <strain evidence="2">CBS 955.72</strain>
    </source>
</reference>
<keyword evidence="3" id="KW-1185">Reference proteome</keyword>
<sequence length="83" mass="10025">MAAIRRRRLWAFTRGLLVFLFGWFLGNYWVDGVPLHSHFVSAQDTLKCIGPFFWKLRLTWAERDRGGRWMVKRHRRDRDEGGF</sequence>
<keyword evidence="1" id="KW-1133">Transmembrane helix</keyword>
<gene>
    <name evidence="2" type="ORF">B0T25DRAFT_555960</name>
</gene>
<evidence type="ECO:0000313" key="3">
    <source>
        <dbReference type="Proteomes" id="UP001275084"/>
    </source>
</evidence>
<organism evidence="2 3">
    <name type="scientific">Lasiosphaeria hispida</name>
    <dbReference type="NCBI Taxonomy" id="260671"/>
    <lineage>
        <taxon>Eukaryota</taxon>
        <taxon>Fungi</taxon>
        <taxon>Dikarya</taxon>
        <taxon>Ascomycota</taxon>
        <taxon>Pezizomycotina</taxon>
        <taxon>Sordariomycetes</taxon>
        <taxon>Sordariomycetidae</taxon>
        <taxon>Sordariales</taxon>
        <taxon>Lasiosphaeriaceae</taxon>
        <taxon>Lasiosphaeria</taxon>
    </lineage>
</organism>
<dbReference type="Proteomes" id="UP001275084">
    <property type="component" value="Unassembled WGS sequence"/>
</dbReference>
<name>A0AAJ0M9M8_9PEZI</name>
<accession>A0AAJ0M9M8</accession>
<proteinExistence type="predicted"/>
<reference evidence="2" key="1">
    <citation type="journal article" date="2023" name="Mol. Phylogenet. Evol.">
        <title>Genome-scale phylogeny and comparative genomics of the fungal order Sordariales.</title>
        <authorList>
            <person name="Hensen N."/>
            <person name="Bonometti L."/>
            <person name="Westerberg I."/>
            <person name="Brannstrom I.O."/>
            <person name="Guillou S."/>
            <person name="Cros-Aarteil S."/>
            <person name="Calhoun S."/>
            <person name="Haridas S."/>
            <person name="Kuo A."/>
            <person name="Mondo S."/>
            <person name="Pangilinan J."/>
            <person name="Riley R."/>
            <person name="LaButti K."/>
            <person name="Andreopoulos B."/>
            <person name="Lipzen A."/>
            <person name="Chen C."/>
            <person name="Yan M."/>
            <person name="Daum C."/>
            <person name="Ng V."/>
            <person name="Clum A."/>
            <person name="Steindorff A."/>
            <person name="Ohm R.A."/>
            <person name="Martin F."/>
            <person name="Silar P."/>
            <person name="Natvig D.O."/>
            <person name="Lalanne C."/>
            <person name="Gautier V."/>
            <person name="Ament-Velasquez S.L."/>
            <person name="Kruys A."/>
            <person name="Hutchinson M.I."/>
            <person name="Powell A.J."/>
            <person name="Barry K."/>
            <person name="Miller A.N."/>
            <person name="Grigoriev I.V."/>
            <person name="Debuchy R."/>
            <person name="Gladieux P."/>
            <person name="Hiltunen Thoren M."/>
            <person name="Johannesson H."/>
        </authorList>
    </citation>
    <scope>NUCLEOTIDE SEQUENCE</scope>
    <source>
        <strain evidence="2">CBS 955.72</strain>
    </source>
</reference>
<evidence type="ECO:0000256" key="1">
    <source>
        <dbReference type="SAM" id="Phobius"/>
    </source>
</evidence>
<feature type="transmembrane region" description="Helical" evidence="1">
    <location>
        <begin position="12"/>
        <end position="30"/>
    </location>
</feature>